<evidence type="ECO:0000313" key="3">
    <source>
        <dbReference type="Proteomes" id="UP000016743"/>
    </source>
</evidence>
<keyword evidence="3" id="KW-1185">Reference proteome</keyword>
<feature type="compositionally biased region" description="Basic and acidic residues" evidence="1">
    <location>
        <begin position="10"/>
        <end position="36"/>
    </location>
</feature>
<dbReference type="EMBL" id="CP006734">
    <property type="protein sequence ID" value="AGW40929.1"/>
    <property type="molecule type" value="Genomic_DNA"/>
</dbReference>
<protein>
    <submittedName>
        <fullName evidence="2">Uncharacterized protein</fullName>
    </submittedName>
</protein>
<evidence type="ECO:0000313" key="2">
    <source>
        <dbReference type="EMBL" id="AGW40929.1"/>
    </source>
</evidence>
<dbReference type="KEGG" id="lxy:O159_07660"/>
<feature type="region of interest" description="Disordered" evidence="1">
    <location>
        <begin position="1"/>
        <end position="36"/>
    </location>
</feature>
<dbReference type="STRING" id="1389489.O159_07660"/>
<dbReference type="Proteomes" id="UP000016743">
    <property type="component" value="Chromosome"/>
</dbReference>
<dbReference type="HOGENOM" id="CLU_2700232_0_0_11"/>
<name>U3P658_LEIXC</name>
<accession>U3P658</accession>
<sequence length="73" mass="8155">MLPGPRLIRAARDDRSGAGGVHDRRPARRREGATERIGDVRAAEEVEVALERVTAKRVVEDRVLRVRSAGQER</sequence>
<organism evidence="2 3">
    <name type="scientific">Leifsonia xyli subsp. cynodontis DSM 46306</name>
    <dbReference type="NCBI Taxonomy" id="1389489"/>
    <lineage>
        <taxon>Bacteria</taxon>
        <taxon>Bacillati</taxon>
        <taxon>Actinomycetota</taxon>
        <taxon>Actinomycetes</taxon>
        <taxon>Micrococcales</taxon>
        <taxon>Microbacteriaceae</taxon>
        <taxon>Leifsonia</taxon>
    </lineage>
</organism>
<dbReference type="AlphaFoldDB" id="U3P658"/>
<evidence type="ECO:0000256" key="1">
    <source>
        <dbReference type="SAM" id="MobiDB-lite"/>
    </source>
</evidence>
<gene>
    <name evidence="2" type="ORF">O159_07660</name>
</gene>
<reference evidence="2 3" key="1">
    <citation type="journal article" date="2013" name="Genome Announc.">
        <title>Complete Genome Sequence of Leifsonia xyli subsp. cynodontis Strain DSM46306, a Gram-Positive Bacterial Pathogen of Grasses.</title>
        <authorList>
            <person name="Monteiro-Vitorello C.B."/>
            <person name="Zerillo M.M."/>
            <person name="Van Sluys M.A."/>
            <person name="Camargo L.E."/>
            <person name="Kitajima J.P."/>
        </authorList>
    </citation>
    <scope>NUCLEOTIDE SEQUENCE [LARGE SCALE GENOMIC DNA]</scope>
    <source>
        <strain evidence="2 3">DSM 46306</strain>
    </source>
</reference>
<proteinExistence type="predicted"/>